<gene>
    <name evidence="1" type="ORF">HKW66_Vig0177740</name>
</gene>
<accession>A0A8T0JXU2</accession>
<dbReference type="InterPro" id="IPR032675">
    <property type="entry name" value="LRR_dom_sf"/>
</dbReference>
<evidence type="ECO:0000313" key="1">
    <source>
        <dbReference type="EMBL" id="KAG2389701.1"/>
    </source>
</evidence>
<organism evidence="1 2">
    <name type="scientific">Phaseolus angularis</name>
    <name type="common">Azuki bean</name>
    <name type="synonym">Vigna angularis</name>
    <dbReference type="NCBI Taxonomy" id="3914"/>
    <lineage>
        <taxon>Eukaryota</taxon>
        <taxon>Viridiplantae</taxon>
        <taxon>Streptophyta</taxon>
        <taxon>Embryophyta</taxon>
        <taxon>Tracheophyta</taxon>
        <taxon>Spermatophyta</taxon>
        <taxon>Magnoliopsida</taxon>
        <taxon>eudicotyledons</taxon>
        <taxon>Gunneridae</taxon>
        <taxon>Pentapetalae</taxon>
        <taxon>rosids</taxon>
        <taxon>fabids</taxon>
        <taxon>Fabales</taxon>
        <taxon>Fabaceae</taxon>
        <taxon>Papilionoideae</taxon>
        <taxon>50 kb inversion clade</taxon>
        <taxon>NPAAA clade</taxon>
        <taxon>indigoferoid/millettioid clade</taxon>
        <taxon>Phaseoleae</taxon>
        <taxon>Vigna</taxon>
    </lineage>
</organism>
<protein>
    <submittedName>
        <fullName evidence="1">Homeobox-leucine zipper protein</fullName>
    </submittedName>
</protein>
<dbReference type="EMBL" id="JABFOF010000007">
    <property type="protein sequence ID" value="KAG2389701.1"/>
    <property type="molecule type" value="Genomic_DNA"/>
</dbReference>
<dbReference type="GO" id="GO:0003700">
    <property type="term" value="F:DNA-binding transcription factor activity"/>
    <property type="evidence" value="ECO:0007669"/>
    <property type="project" value="InterPro"/>
</dbReference>
<dbReference type="AlphaFoldDB" id="A0A8T0JXU2"/>
<name>A0A8T0JXU2_PHAAN</name>
<dbReference type="PANTHER" id="PTHR45950:SF6">
    <property type="entry name" value="HOMEOBOX-LEUCINE ZIPPER PROTEIN ATHB-8"/>
    <property type="match status" value="1"/>
</dbReference>
<keyword evidence="1" id="KW-0371">Homeobox</keyword>
<dbReference type="Proteomes" id="UP000743370">
    <property type="component" value="Unassembled WGS sequence"/>
</dbReference>
<dbReference type="InterPro" id="IPR044830">
    <property type="entry name" value="HD-Zip_III"/>
</dbReference>
<dbReference type="PANTHER" id="PTHR45950">
    <property type="entry name" value="HOMEOBOX-LEUCINE ZIPPER PROTEIN ATHB-14"/>
    <property type="match status" value="1"/>
</dbReference>
<keyword evidence="1" id="KW-0238">DNA-binding</keyword>
<dbReference type="GO" id="GO:0003677">
    <property type="term" value="F:DNA binding"/>
    <property type="evidence" value="ECO:0007669"/>
    <property type="project" value="UniProtKB-KW"/>
</dbReference>
<comment type="caution">
    <text evidence="1">The sequence shown here is derived from an EMBL/GenBank/DDBJ whole genome shotgun (WGS) entry which is preliminary data.</text>
</comment>
<reference evidence="1 2" key="1">
    <citation type="submission" date="2020-05" db="EMBL/GenBank/DDBJ databases">
        <title>Vigna angularis (adzuki bean) Var. LongXiaoDou No. 4 denovo assembly.</title>
        <authorList>
            <person name="Xiang H."/>
        </authorList>
    </citation>
    <scope>NUCLEOTIDE SEQUENCE [LARGE SCALE GENOMIC DNA]</scope>
    <source>
        <tissue evidence="1">Leaf</tissue>
    </source>
</reference>
<dbReference type="Gene3D" id="3.80.10.10">
    <property type="entry name" value="Ribonuclease Inhibitor"/>
    <property type="match status" value="1"/>
</dbReference>
<proteinExistence type="predicted"/>
<sequence length="283" mass="31290">MNRYGGTLSRNNLRFDLGKLWFGERFGNLDLSHNAGKISNNVVELQKLNVSYNHLYGHIPKIMFPTSASPVAMPLREWVLAVEAIFRLHSPLAISFSFSSVPLLSSSHCPISLSESKPEKGCNFGKILRPQNEIRSWVPSFVVGVGALRHNWLGANVRFVVWERLELDGSISALRHLRQISQEVSQPSVTGWGRTPAALRALSQRLSKFVSLINVPPAILLRFLREHRSEWADNNIDAYSAAAIKAGPCSLPGARPGGGFGGQVILPLAHTIEHEEASYLLLI</sequence>
<evidence type="ECO:0000313" key="2">
    <source>
        <dbReference type="Proteomes" id="UP000743370"/>
    </source>
</evidence>